<dbReference type="AlphaFoldDB" id="T1BT00"/>
<evidence type="ECO:0000313" key="1">
    <source>
        <dbReference type="EMBL" id="EQD76056.1"/>
    </source>
</evidence>
<sequence>MSGHRPDNYNGSIQSPEGQFMSTLNFSKTERIDARASTPVKQLLQEAARTPRCQDRCRLFC</sequence>
<proteinExistence type="predicted"/>
<gene>
    <name evidence="1" type="ORF">B1B_01945</name>
</gene>
<comment type="caution">
    <text evidence="1">The sequence shown here is derived from an EMBL/GenBank/DDBJ whole genome shotgun (WGS) entry which is preliminary data.</text>
</comment>
<protein>
    <submittedName>
        <fullName evidence="1">Uncharacterized protein</fullName>
    </submittedName>
</protein>
<reference evidence="1" key="1">
    <citation type="submission" date="2013-08" db="EMBL/GenBank/DDBJ databases">
        <authorList>
            <person name="Mendez C."/>
            <person name="Richter M."/>
            <person name="Ferrer M."/>
            <person name="Sanchez J."/>
        </authorList>
    </citation>
    <scope>NUCLEOTIDE SEQUENCE</scope>
</reference>
<reference evidence="1" key="2">
    <citation type="journal article" date="2014" name="ISME J.">
        <title>Microbial stratification in low pH oxic and suboxic macroscopic growths along an acid mine drainage.</title>
        <authorList>
            <person name="Mendez-Garcia C."/>
            <person name="Mesa V."/>
            <person name="Sprenger R.R."/>
            <person name="Richter M."/>
            <person name="Diez M.S."/>
            <person name="Solano J."/>
            <person name="Bargiela R."/>
            <person name="Golyshina O.V."/>
            <person name="Manteca A."/>
            <person name="Ramos J.L."/>
            <person name="Gallego J.R."/>
            <person name="Llorente I."/>
            <person name="Martins Dos Santos V.A."/>
            <person name="Jensen O.N."/>
            <person name="Pelaez A.I."/>
            <person name="Sanchez J."/>
            <person name="Ferrer M."/>
        </authorList>
    </citation>
    <scope>NUCLEOTIDE SEQUENCE</scope>
</reference>
<name>T1BT00_9ZZZZ</name>
<accession>T1BT00</accession>
<organism evidence="1">
    <name type="scientific">mine drainage metagenome</name>
    <dbReference type="NCBI Taxonomy" id="410659"/>
    <lineage>
        <taxon>unclassified sequences</taxon>
        <taxon>metagenomes</taxon>
        <taxon>ecological metagenomes</taxon>
    </lineage>
</organism>
<dbReference type="EMBL" id="AUZY01001157">
    <property type="protein sequence ID" value="EQD76056.1"/>
    <property type="molecule type" value="Genomic_DNA"/>
</dbReference>